<name>A0A2N2E915_9BACT</name>
<dbReference type="GO" id="GO:0005737">
    <property type="term" value="C:cytoplasm"/>
    <property type="evidence" value="ECO:0007669"/>
    <property type="project" value="UniProtKB-SubCell"/>
</dbReference>
<comment type="subcellular location">
    <subcellularLocation>
        <location evidence="1">Cytoplasm</location>
    </subcellularLocation>
</comment>
<evidence type="ECO:0000256" key="5">
    <source>
        <dbReference type="ARBA" id="ARBA00022694"/>
    </source>
</evidence>
<evidence type="ECO:0000256" key="4">
    <source>
        <dbReference type="ARBA" id="ARBA00022490"/>
    </source>
</evidence>
<keyword evidence="8" id="KW-0067">ATP-binding</keyword>
<dbReference type="Gene3D" id="3.40.50.300">
    <property type="entry name" value="P-loop containing nucleotide triphosphate hydrolases"/>
    <property type="match status" value="1"/>
</dbReference>
<evidence type="ECO:0000256" key="8">
    <source>
        <dbReference type="ARBA" id="ARBA00022840"/>
    </source>
</evidence>
<evidence type="ECO:0000313" key="11">
    <source>
        <dbReference type="EMBL" id="PKM91211.1"/>
    </source>
</evidence>
<dbReference type="Pfam" id="PF02367">
    <property type="entry name" value="TsaE"/>
    <property type="match status" value="1"/>
</dbReference>
<keyword evidence="11" id="KW-0808">Transferase</keyword>
<keyword evidence="5" id="KW-0819">tRNA processing</keyword>
<gene>
    <name evidence="11" type="ORF">CVU82_04140</name>
</gene>
<evidence type="ECO:0000256" key="3">
    <source>
        <dbReference type="ARBA" id="ARBA00019010"/>
    </source>
</evidence>
<protein>
    <recommendedName>
        <fullName evidence="3">tRNA threonylcarbamoyladenosine biosynthesis protein TsaE</fullName>
    </recommendedName>
    <alternativeName>
        <fullName evidence="10">t(6)A37 threonylcarbamoyladenosine biosynthesis protein TsaE</fullName>
    </alternativeName>
</protein>
<keyword evidence="9" id="KW-0460">Magnesium</keyword>
<dbReference type="GO" id="GO:0002949">
    <property type="term" value="P:tRNA threonylcarbamoyladenosine modification"/>
    <property type="evidence" value="ECO:0007669"/>
    <property type="project" value="InterPro"/>
</dbReference>
<dbReference type="Proteomes" id="UP000233517">
    <property type="component" value="Unassembled WGS sequence"/>
</dbReference>
<dbReference type="InterPro" id="IPR003442">
    <property type="entry name" value="T6A_TsaE"/>
</dbReference>
<accession>A0A2N2E915</accession>
<evidence type="ECO:0000256" key="2">
    <source>
        <dbReference type="ARBA" id="ARBA00007599"/>
    </source>
</evidence>
<evidence type="ECO:0000313" key="12">
    <source>
        <dbReference type="Proteomes" id="UP000233517"/>
    </source>
</evidence>
<evidence type="ECO:0000256" key="6">
    <source>
        <dbReference type="ARBA" id="ARBA00022723"/>
    </source>
</evidence>
<proteinExistence type="inferred from homology"/>
<evidence type="ECO:0000256" key="1">
    <source>
        <dbReference type="ARBA" id="ARBA00004496"/>
    </source>
</evidence>
<evidence type="ECO:0000256" key="7">
    <source>
        <dbReference type="ARBA" id="ARBA00022741"/>
    </source>
</evidence>
<sequence>MKKIITKNEKETMSLGQIIGDKCMGGEIFSLTGNLGTGKTLLSKGIAKGLNIKKNVSSPTFIILNIYKTKTKEKKIKKFIHIDAYRLSSKRDLENIGFFDFLNDEENVIVIEWGNKIKKFLPQKAKIIKIKTLSENSRELTFS</sequence>
<dbReference type="GO" id="GO:0046872">
    <property type="term" value="F:metal ion binding"/>
    <property type="evidence" value="ECO:0007669"/>
    <property type="project" value="UniProtKB-KW"/>
</dbReference>
<evidence type="ECO:0000256" key="9">
    <source>
        <dbReference type="ARBA" id="ARBA00022842"/>
    </source>
</evidence>
<evidence type="ECO:0000256" key="10">
    <source>
        <dbReference type="ARBA" id="ARBA00032441"/>
    </source>
</evidence>
<reference evidence="11 12" key="1">
    <citation type="journal article" date="2017" name="ISME J.">
        <title>Potential for microbial H2 and metal transformations associated with novel bacteria and archaea in deep terrestrial subsurface sediments.</title>
        <authorList>
            <person name="Hernsdorf A.W."/>
            <person name="Amano Y."/>
            <person name="Miyakawa K."/>
            <person name="Ise K."/>
            <person name="Suzuki Y."/>
            <person name="Anantharaman K."/>
            <person name="Probst A."/>
            <person name="Burstein D."/>
            <person name="Thomas B.C."/>
            <person name="Banfield J.F."/>
        </authorList>
    </citation>
    <scope>NUCLEOTIDE SEQUENCE [LARGE SCALE GENOMIC DNA]</scope>
    <source>
        <strain evidence="11">HGW-Falkowbacteria-1</strain>
    </source>
</reference>
<comment type="similarity">
    <text evidence="2">Belongs to the TsaE family.</text>
</comment>
<dbReference type="SUPFAM" id="SSF52540">
    <property type="entry name" value="P-loop containing nucleoside triphosphate hydrolases"/>
    <property type="match status" value="1"/>
</dbReference>
<dbReference type="PANTHER" id="PTHR33540:SF2">
    <property type="entry name" value="TRNA THREONYLCARBAMOYLADENOSINE BIOSYNTHESIS PROTEIN TSAE"/>
    <property type="match status" value="1"/>
</dbReference>
<dbReference type="EMBL" id="PHAI01000003">
    <property type="protein sequence ID" value="PKM91211.1"/>
    <property type="molecule type" value="Genomic_DNA"/>
</dbReference>
<keyword evidence="7" id="KW-0547">Nucleotide-binding</keyword>
<dbReference type="AlphaFoldDB" id="A0A2N2E915"/>
<dbReference type="NCBIfam" id="TIGR00150">
    <property type="entry name" value="T6A_YjeE"/>
    <property type="match status" value="1"/>
</dbReference>
<keyword evidence="6" id="KW-0479">Metal-binding</keyword>
<dbReference type="InterPro" id="IPR027417">
    <property type="entry name" value="P-loop_NTPase"/>
</dbReference>
<dbReference type="GO" id="GO:0005524">
    <property type="term" value="F:ATP binding"/>
    <property type="evidence" value="ECO:0007669"/>
    <property type="project" value="UniProtKB-KW"/>
</dbReference>
<organism evidence="11 12">
    <name type="scientific">Candidatus Falkowbacteria bacterium HGW-Falkowbacteria-1</name>
    <dbReference type="NCBI Taxonomy" id="2013768"/>
    <lineage>
        <taxon>Bacteria</taxon>
        <taxon>Candidatus Falkowiibacteriota</taxon>
    </lineage>
</organism>
<comment type="caution">
    <text evidence="11">The sequence shown here is derived from an EMBL/GenBank/DDBJ whole genome shotgun (WGS) entry which is preliminary data.</text>
</comment>
<keyword evidence="4" id="KW-0963">Cytoplasm</keyword>
<dbReference type="PANTHER" id="PTHR33540">
    <property type="entry name" value="TRNA THREONYLCARBAMOYLADENOSINE BIOSYNTHESIS PROTEIN TSAE"/>
    <property type="match status" value="1"/>
</dbReference>
<dbReference type="GO" id="GO:0016740">
    <property type="term" value="F:transferase activity"/>
    <property type="evidence" value="ECO:0007669"/>
    <property type="project" value="UniProtKB-KW"/>
</dbReference>